<feature type="signal peptide" evidence="8">
    <location>
        <begin position="1"/>
        <end position="19"/>
    </location>
</feature>
<dbReference type="AlphaFoldDB" id="C6HVH0"/>
<evidence type="ECO:0000256" key="6">
    <source>
        <dbReference type="ARBA" id="ARBA00023136"/>
    </source>
</evidence>
<evidence type="ECO:0000256" key="8">
    <source>
        <dbReference type="SAM" id="SignalP"/>
    </source>
</evidence>
<dbReference type="EMBL" id="GG693863">
    <property type="protein sequence ID" value="EES53388.1"/>
    <property type="molecule type" value="Genomic_DNA"/>
</dbReference>
<proteinExistence type="inferred from homology"/>
<dbReference type="Gene3D" id="1.20.1600.10">
    <property type="entry name" value="Outer membrane efflux proteins (OEP)"/>
    <property type="match status" value="1"/>
</dbReference>
<accession>C6HVH0</accession>
<dbReference type="InterPro" id="IPR051906">
    <property type="entry name" value="TolC-like"/>
</dbReference>
<keyword evidence="8" id="KW-0732">Signal</keyword>
<evidence type="ECO:0000256" key="5">
    <source>
        <dbReference type="ARBA" id="ARBA00022692"/>
    </source>
</evidence>
<keyword evidence="7" id="KW-0998">Cell outer membrane</keyword>
<name>C6HVH0_9BACT</name>
<dbReference type="GO" id="GO:1990281">
    <property type="term" value="C:efflux pump complex"/>
    <property type="evidence" value="ECO:0007669"/>
    <property type="project" value="TreeGrafter"/>
</dbReference>
<evidence type="ECO:0000256" key="4">
    <source>
        <dbReference type="ARBA" id="ARBA00022452"/>
    </source>
</evidence>
<dbReference type="PANTHER" id="PTHR30026:SF20">
    <property type="entry name" value="OUTER MEMBRANE PROTEIN TOLC"/>
    <property type="match status" value="1"/>
</dbReference>
<keyword evidence="3" id="KW-0813">Transport</keyword>
<evidence type="ECO:0000256" key="7">
    <source>
        <dbReference type="ARBA" id="ARBA00023237"/>
    </source>
</evidence>
<protein>
    <submittedName>
        <fullName evidence="9">Outer membrane efflux protein</fullName>
    </submittedName>
</protein>
<dbReference type="PANTHER" id="PTHR30026">
    <property type="entry name" value="OUTER MEMBRANE PROTEIN TOLC"/>
    <property type="match status" value="1"/>
</dbReference>
<dbReference type="GO" id="GO:0009279">
    <property type="term" value="C:cell outer membrane"/>
    <property type="evidence" value="ECO:0007669"/>
    <property type="project" value="UniProtKB-SubCell"/>
</dbReference>
<evidence type="ECO:0000313" key="9">
    <source>
        <dbReference type="EMBL" id="EES53388.1"/>
    </source>
</evidence>
<dbReference type="Pfam" id="PF02321">
    <property type="entry name" value="OEP"/>
    <property type="match status" value="2"/>
</dbReference>
<keyword evidence="10" id="KW-1185">Reference proteome</keyword>
<keyword evidence="6" id="KW-0472">Membrane</keyword>
<gene>
    <name evidence="9" type="ORF">UBAL3_79160016</name>
</gene>
<evidence type="ECO:0000256" key="1">
    <source>
        <dbReference type="ARBA" id="ARBA00004442"/>
    </source>
</evidence>
<evidence type="ECO:0000256" key="3">
    <source>
        <dbReference type="ARBA" id="ARBA00022448"/>
    </source>
</evidence>
<evidence type="ECO:0000256" key="2">
    <source>
        <dbReference type="ARBA" id="ARBA00007613"/>
    </source>
</evidence>
<dbReference type="Proteomes" id="UP000009374">
    <property type="component" value="Unassembled WGS sequence"/>
</dbReference>
<dbReference type="SUPFAM" id="SSF56954">
    <property type="entry name" value="Outer membrane efflux proteins (OEP)"/>
    <property type="match status" value="1"/>
</dbReference>
<organism evidence="9 10">
    <name type="scientific">Leptospirillum ferrodiazotrophum</name>
    <dbReference type="NCBI Taxonomy" id="412449"/>
    <lineage>
        <taxon>Bacteria</taxon>
        <taxon>Pseudomonadati</taxon>
        <taxon>Nitrospirota</taxon>
        <taxon>Nitrospiria</taxon>
        <taxon>Nitrospirales</taxon>
        <taxon>Nitrospiraceae</taxon>
        <taxon>Leptospirillum</taxon>
    </lineage>
</organism>
<comment type="subcellular location">
    <subcellularLocation>
        <location evidence="1">Cell outer membrane</location>
    </subcellularLocation>
</comment>
<keyword evidence="4" id="KW-1134">Transmembrane beta strand</keyword>
<dbReference type="GO" id="GO:0015562">
    <property type="term" value="F:efflux transmembrane transporter activity"/>
    <property type="evidence" value="ECO:0007669"/>
    <property type="project" value="InterPro"/>
</dbReference>
<dbReference type="GO" id="GO:0015288">
    <property type="term" value="F:porin activity"/>
    <property type="evidence" value="ECO:0007669"/>
    <property type="project" value="TreeGrafter"/>
</dbReference>
<comment type="similarity">
    <text evidence="2">Belongs to the outer membrane factor (OMF) (TC 1.B.17) family.</text>
</comment>
<dbReference type="InterPro" id="IPR003423">
    <property type="entry name" value="OMP_efflux"/>
</dbReference>
<evidence type="ECO:0000313" key="10">
    <source>
        <dbReference type="Proteomes" id="UP000009374"/>
    </source>
</evidence>
<keyword evidence="5" id="KW-0812">Transmembrane</keyword>
<feature type="chain" id="PRO_5002964460" evidence="8">
    <location>
        <begin position="20"/>
        <end position="468"/>
    </location>
</feature>
<sequence>MQKIFRIAGVLMSAATLLASSLHSSWGEDTVLALEAQSHSSPSKKDLSDPPMTVDDAVRIALEKNPNLISFKKTWIGTKDLEKTALAPADPLLQWEYGGGEQGNGQNVLANGSSFQGVQSVGLPYPNGSNWAIVQSFLFPGKALYGYKVNKDNTEIAYDSYRVQRVQLRNQTEMACYQWLLSRETLRLNDELQTWLRRVLEITKAKLSVGSVQILDVVNARVALSQARLDRLSARYQLEVAKKQLNTLLGFSMDRETRIAPVPDPDPLTVPMSELEARAIENRPDLLQARATVDLNRHQLTLAKLGFLPDYQLTGSEGGESCYGFSGLNCWYVGVQINVPIFAPIKQNLQYNSQAEMLRAADWQYRWQSAQVRLAVDNLYSQVVLAYRQYRMNADEILPQSRLAFELALTGYENQKNDFLYLINAVQAYRQAQYNRYQSLVAYYQAISNLEAAVGTPLGQIAGSTSHK</sequence>
<reference evidence="9 10" key="1">
    <citation type="journal article" date="2009" name="Appl. Environ. Microbiol.">
        <title>Community genomic and proteomic analyses of chemoautotrophic iron-oxidizing "Leptospirillum rubarum" (Group II) and "Leptospirillum ferrodiazotrophum" (Group III) bacteria in acid mine drainage biofilms.</title>
        <authorList>
            <person name="Goltsman D.S."/>
            <person name="Denef V.J."/>
            <person name="Singer S.W."/>
            <person name="VerBerkmoes N.C."/>
            <person name="Lefsrud M."/>
            <person name="Mueller R.S."/>
            <person name="Dick G.J."/>
            <person name="Sun C.L."/>
            <person name="Wheeler K.E."/>
            <person name="Zemla A."/>
            <person name="Baker B.J."/>
            <person name="Hauser L."/>
            <person name="Land M."/>
            <person name="Shah M.B."/>
            <person name="Thelen M.P."/>
            <person name="Hettich R.L."/>
            <person name="Banfield J.F."/>
        </authorList>
    </citation>
    <scope>NUCLEOTIDE SEQUENCE [LARGE SCALE GENOMIC DNA]</scope>
</reference>